<dbReference type="AlphaFoldDB" id="A0A0A9Q5X9"/>
<proteinExistence type="predicted"/>
<evidence type="ECO:0000313" key="2">
    <source>
        <dbReference type="EMBL" id="JAD31349.1"/>
    </source>
</evidence>
<reference evidence="2" key="2">
    <citation type="journal article" date="2015" name="Data Brief">
        <title>Shoot transcriptome of the giant reed, Arundo donax.</title>
        <authorList>
            <person name="Barrero R.A."/>
            <person name="Guerrero F.D."/>
            <person name="Moolhuijzen P."/>
            <person name="Goolsby J.A."/>
            <person name="Tidwell J."/>
            <person name="Bellgard S.E."/>
            <person name="Bellgard M.I."/>
        </authorList>
    </citation>
    <scope>NUCLEOTIDE SEQUENCE</scope>
    <source>
        <tissue evidence="2">Shoot tissue taken approximately 20 cm above the soil surface</tissue>
    </source>
</reference>
<organism evidence="2">
    <name type="scientific">Arundo donax</name>
    <name type="common">Giant reed</name>
    <name type="synonym">Donax arundinaceus</name>
    <dbReference type="NCBI Taxonomy" id="35708"/>
    <lineage>
        <taxon>Eukaryota</taxon>
        <taxon>Viridiplantae</taxon>
        <taxon>Streptophyta</taxon>
        <taxon>Embryophyta</taxon>
        <taxon>Tracheophyta</taxon>
        <taxon>Spermatophyta</taxon>
        <taxon>Magnoliopsida</taxon>
        <taxon>Liliopsida</taxon>
        <taxon>Poales</taxon>
        <taxon>Poaceae</taxon>
        <taxon>PACMAD clade</taxon>
        <taxon>Arundinoideae</taxon>
        <taxon>Arundineae</taxon>
        <taxon>Arundo</taxon>
    </lineage>
</organism>
<dbReference type="EMBL" id="GBRH01266546">
    <property type="protein sequence ID" value="JAD31349.1"/>
    <property type="molecule type" value="Transcribed_RNA"/>
</dbReference>
<accession>A0A0A9Q5X9</accession>
<feature type="region of interest" description="Disordered" evidence="1">
    <location>
        <begin position="27"/>
        <end position="64"/>
    </location>
</feature>
<name>A0A0A9Q5X9_ARUDO</name>
<sequence length="64" mass="6812">MAWACCRCPSAAARCPTFGTPWRWARSAPRRPACSSPAPPGTPARPASPSPTPRRGWPPSTPAR</sequence>
<feature type="compositionally biased region" description="Pro residues" evidence="1">
    <location>
        <begin position="37"/>
        <end position="52"/>
    </location>
</feature>
<reference evidence="2" key="1">
    <citation type="submission" date="2014-09" db="EMBL/GenBank/DDBJ databases">
        <authorList>
            <person name="Magalhaes I.L.F."/>
            <person name="Oliveira U."/>
            <person name="Santos F.R."/>
            <person name="Vidigal T.H.D.A."/>
            <person name="Brescovit A.D."/>
            <person name="Santos A.J."/>
        </authorList>
    </citation>
    <scope>NUCLEOTIDE SEQUENCE</scope>
    <source>
        <tissue evidence="2">Shoot tissue taken approximately 20 cm above the soil surface</tissue>
    </source>
</reference>
<evidence type="ECO:0000256" key="1">
    <source>
        <dbReference type="SAM" id="MobiDB-lite"/>
    </source>
</evidence>
<feature type="compositionally biased region" description="Low complexity" evidence="1">
    <location>
        <begin position="27"/>
        <end position="36"/>
    </location>
</feature>
<protein>
    <submittedName>
        <fullName evidence="2">Uncharacterized protein</fullName>
    </submittedName>
</protein>